<dbReference type="SUPFAM" id="SSF88946">
    <property type="entry name" value="Sigma2 domain of RNA polymerase sigma factors"/>
    <property type="match status" value="1"/>
</dbReference>
<dbReference type="InterPro" id="IPR012845">
    <property type="entry name" value="RNA_pol_sigma_FliA_WhiG"/>
</dbReference>
<keyword evidence="1 5" id="KW-0805">Transcription regulation</keyword>
<dbReference type="PRINTS" id="PR00046">
    <property type="entry name" value="SIGMA70FCT"/>
</dbReference>
<comment type="caution">
    <text evidence="8">The sequence shown here is derived from an EMBL/GenBank/DDBJ whole genome shotgun (WGS) entry which is preliminary data.</text>
</comment>
<dbReference type="PANTHER" id="PTHR30385">
    <property type="entry name" value="SIGMA FACTOR F FLAGELLAR"/>
    <property type="match status" value="1"/>
</dbReference>
<name>A0A5D6WAB7_9FIRM</name>
<dbReference type="RefSeq" id="WP_149171290.1">
    <property type="nucleotide sequence ID" value="NZ_VTOY01000003.1"/>
</dbReference>
<accession>A0A5D6WAB7</accession>
<dbReference type="GO" id="GO:0003677">
    <property type="term" value="F:DNA binding"/>
    <property type="evidence" value="ECO:0007669"/>
    <property type="project" value="UniProtKB-KW"/>
</dbReference>
<dbReference type="NCBIfam" id="TIGR02479">
    <property type="entry name" value="FliA_WhiG"/>
    <property type="match status" value="1"/>
</dbReference>
<keyword evidence="3 5" id="KW-0238">DNA-binding</keyword>
<evidence type="ECO:0000256" key="1">
    <source>
        <dbReference type="ARBA" id="ARBA00023015"/>
    </source>
</evidence>
<dbReference type="InterPro" id="IPR007627">
    <property type="entry name" value="RNA_pol_sigma70_r2"/>
</dbReference>
<dbReference type="NCBIfam" id="TIGR02937">
    <property type="entry name" value="sigma70-ECF"/>
    <property type="match status" value="1"/>
</dbReference>
<evidence type="ECO:0000256" key="2">
    <source>
        <dbReference type="ARBA" id="ARBA00023082"/>
    </source>
</evidence>
<dbReference type="NCBIfam" id="NF005413">
    <property type="entry name" value="PRK06986.1"/>
    <property type="match status" value="1"/>
</dbReference>
<gene>
    <name evidence="8" type="ORF">FZ040_06435</name>
</gene>
<comment type="similarity">
    <text evidence="5">Belongs to the sigma-70 factor family.</text>
</comment>
<keyword evidence="2 5" id="KW-0731">Sigma factor</keyword>
<dbReference type="GO" id="GO:0003899">
    <property type="term" value="F:DNA-directed RNA polymerase activity"/>
    <property type="evidence" value="ECO:0007669"/>
    <property type="project" value="InterPro"/>
</dbReference>
<dbReference type="GO" id="GO:0006352">
    <property type="term" value="P:DNA-templated transcription initiation"/>
    <property type="evidence" value="ECO:0007669"/>
    <property type="project" value="InterPro"/>
</dbReference>
<dbReference type="SUPFAM" id="SSF88659">
    <property type="entry name" value="Sigma3 and sigma4 domains of RNA polymerase sigma factors"/>
    <property type="match status" value="2"/>
</dbReference>
<protein>
    <recommendedName>
        <fullName evidence="5">RNA polymerase sigma factor</fullName>
    </recommendedName>
</protein>
<dbReference type="Pfam" id="PF04545">
    <property type="entry name" value="Sigma70_r4"/>
    <property type="match status" value="1"/>
</dbReference>
<organism evidence="8 9">
    <name type="scientific">Selenomonas ruminis</name>
    <dbReference type="NCBI Taxonomy" id="2593411"/>
    <lineage>
        <taxon>Bacteria</taxon>
        <taxon>Bacillati</taxon>
        <taxon>Bacillota</taxon>
        <taxon>Negativicutes</taxon>
        <taxon>Selenomonadales</taxon>
        <taxon>Selenomonadaceae</taxon>
        <taxon>Selenomonas</taxon>
    </lineage>
</organism>
<evidence type="ECO:0000256" key="3">
    <source>
        <dbReference type="ARBA" id="ARBA00023125"/>
    </source>
</evidence>
<dbReference type="PANTHER" id="PTHR30385:SF7">
    <property type="entry name" value="RNA POLYMERASE SIGMA FACTOR FLIA"/>
    <property type="match status" value="1"/>
</dbReference>
<dbReference type="InterPro" id="IPR007624">
    <property type="entry name" value="RNA_pol_sigma70_r3"/>
</dbReference>
<dbReference type="Gene3D" id="1.10.1740.10">
    <property type="match status" value="1"/>
</dbReference>
<evidence type="ECO:0000313" key="9">
    <source>
        <dbReference type="Proteomes" id="UP000323646"/>
    </source>
</evidence>
<sequence length="252" mass="28931">MAQNQDENLADITSLWHSYLDNKSIELRNQLAEHYLPLVKMVAGRLAISLPSHVDRDDLLSSGFFGLLDAIDRYDMERKNKFETYAGVRIRGAMLDYLRSKDWLPVAIRQKIRRYEQTVYELENRLGRPANDEELAEELGVSAKELQNLESQISVATVIPLDDYLRTDTPASGEEGPTERLEKAELRDTLAAAIDRLPEKEKKVVALYYYEEMTLKEISLILQLSEARISQLHTKAVFRLRGYLARMKASLV</sequence>
<dbReference type="InterPro" id="IPR000943">
    <property type="entry name" value="RNA_pol_sigma70"/>
</dbReference>
<evidence type="ECO:0000259" key="7">
    <source>
        <dbReference type="PROSITE" id="PS00716"/>
    </source>
</evidence>
<dbReference type="AlphaFoldDB" id="A0A5D6WAB7"/>
<dbReference type="OrthoDB" id="9799825at2"/>
<dbReference type="Pfam" id="PF04542">
    <property type="entry name" value="Sigma70_r2"/>
    <property type="match status" value="1"/>
</dbReference>
<dbReference type="InterPro" id="IPR013324">
    <property type="entry name" value="RNA_pol_sigma_r3/r4-like"/>
</dbReference>
<dbReference type="InterPro" id="IPR007630">
    <property type="entry name" value="RNA_pol_sigma70_r4"/>
</dbReference>
<evidence type="ECO:0000256" key="4">
    <source>
        <dbReference type="ARBA" id="ARBA00023163"/>
    </source>
</evidence>
<keyword evidence="4 5" id="KW-0804">Transcription</keyword>
<dbReference type="PIRSF" id="PIRSF000770">
    <property type="entry name" value="RNA_pol_sigma-SigE/K"/>
    <property type="match status" value="1"/>
</dbReference>
<keyword evidence="9" id="KW-1185">Reference proteome</keyword>
<dbReference type="GO" id="GO:0016987">
    <property type="term" value="F:sigma factor activity"/>
    <property type="evidence" value="ECO:0007669"/>
    <property type="project" value="UniProtKB-KW"/>
</dbReference>
<dbReference type="PROSITE" id="PS00715">
    <property type="entry name" value="SIGMA70_1"/>
    <property type="match status" value="1"/>
</dbReference>
<comment type="function">
    <text evidence="5">Sigma factors are initiation factors that promote the attachment of RNA polymerase to specific initiation sites and are then released.</text>
</comment>
<evidence type="ECO:0000259" key="6">
    <source>
        <dbReference type="PROSITE" id="PS00715"/>
    </source>
</evidence>
<proteinExistence type="inferred from homology"/>
<feature type="domain" description="RNA polymerase sigma-70" evidence="7">
    <location>
        <begin position="214"/>
        <end position="240"/>
    </location>
</feature>
<reference evidence="8 9" key="1">
    <citation type="submission" date="2019-08" db="EMBL/GenBank/DDBJ databases">
        <title>Selenomonas sp. mPRGC5 and Selenomonas sp. mPRGC8 isolated from ruminal fluid of dairy goat (Capra hircus).</title>
        <authorList>
            <person name="Poothong S."/>
            <person name="Nuengjamnong C."/>
            <person name="Tanasupawat S."/>
        </authorList>
    </citation>
    <scope>NUCLEOTIDE SEQUENCE [LARGE SCALE GENOMIC DNA]</scope>
    <source>
        <strain evidence="9">mPRGC5</strain>
    </source>
</reference>
<evidence type="ECO:0000256" key="5">
    <source>
        <dbReference type="RuleBase" id="RU362124"/>
    </source>
</evidence>
<dbReference type="InterPro" id="IPR014284">
    <property type="entry name" value="RNA_pol_sigma-70_dom"/>
</dbReference>
<feature type="domain" description="RNA polymerase sigma-70" evidence="6">
    <location>
        <begin position="58"/>
        <end position="71"/>
    </location>
</feature>
<dbReference type="EMBL" id="VTOY01000003">
    <property type="protein sequence ID" value="TYZ23564.1"/>
    <property type="molecule type" value="Genomic_DNA"/>
</dbReference>
<dbReference type="Proteomes" id="UP000323646">
    <property type="component" value="Unassembled WGS sequence"/>
</dbReference>
<dbReference type="PROSITE" id="PS00716">
    <property type="entry name" value="SIGMA70_2"/>
    <property type="match status" value="1"/>
</dbReference>
<dbReference type="Gene3D" id="1.20.140.160">
    <property type="match status" value="1"/>
</dbReference>
<dbReference type="Pfam" id="PF04539">
    <property type="entry name" value="Sigma70_r3"/>
    <property type="match status" value="1"/>
</dbReference>
<dbReference type="InterPro" id="IPR013325">
    <property type="entry name" value="RNA_pol_sigma_r2"/>
</dbReference>
<evidence type="ECO:0000313" key="8">
    <source>
        <dbReference type="EMBL" id="TYZ23564.1"/>
    </source>
</evidence>
<dbReference type="CDD" id="cd06171">
    <property type="entry name" value="Sigma70_r4"/>
    <property type="match status" value="1"/>
</dbReference>